<organism evidence="2 3">
    <name type="scientific">Rhizophagus irregularis (strain DAOM 197198w)</name>
    <name type="common">Glomus intraradices</name>
    <dbReference type="NCBI Taxonomy" id="1432141"/>
    <lineage>
        <taxon>Eukaryota</taxon>
        <taxon>Fungi</taxon>
        <taxon>Fungi incertae sedis</taxon>
        <taxon>Mucoromycota</taxon>
        <taxon>Glomeromycotina</taxon>
        <taxon>Glomeromycetes</taxon>
        <taxon>Glomerales</taxon>
        <taxon>Glomeraceae</taxon>
        <taxon>Rhizophagus</taxon>
    </lineage>
</organism>
<evidence type="ECO:0000313" key="3">
    <source>
        <dbReference type="Proteomes" id="UP000022910"/>
    </source>
</evidence>
<dbReference type="OrthoDB" id="2420547at2759"/>
<sequence length="88" mass="9949">MKKAGMKPASSSSSYSDSNSDSNSDYDESMERIHDELTRKEVEAFEAAKSKWADIKIFDDESDEEESKNETPQITNEEIFAALGIFEE</sequence>
<reference evidence="2 3" key="1">
    <citation type="submission" date="2014-02" db="EMBL/GenBank/DDBJ databases">
        <title>Single nucleus genome sequencing reveals high similarity among nuclei of an endomycorrhizal fungus.</title>
        <authorList>
            <person name="Lin K."/>
            <person name="Geurts R."/>
            <person name="Zhang Z."/>
            <person name="Limpens E."/>
            <person name="Saunders D.G."/>
            <person name="Mu D."/>
            <person name="Pang E."/>
            <person name="Cao H."/>
            <person name="Cha H."/>
            <person name="Lin T."/>
            <person name="Zhou Q."/>
            <person name="Shang Y."/>
            <person name="Li Y."/>
            <person name="Ivanov S."/>
            <person name="Sharma T."/>
            <person name="Velzen R.V."/>
            <person name="Ruijter N.D."/>
            <person name="Aanen D.K."/>
            <person name="Win J."/>
            <person name="Kamoun S."/>
            <person name="Bisseling T."/>
            <person name="Huang S."/>
        </authorList>
    </citation>
    <scope>NUCLEOTIDE SEQUENCE [LARGE SCALE GENOMIC DNA]</scope>
    <source>
        <strain evidence="3">DAOM197198w</strain>
    </source>
</reference>
<dbReference type="Proteomes" id="UP000022910">
    <property type="component" value="Unassembled WGS sequence"/>
</dbReference>
<feature type="compositionally biased region" description="Low complexity" evidence="1">
    <location>
        <begin position="10"/>
        <end position="23"/>
    </location>
</feature>
<dbReference type="AlphaFoldDB" id="A0A015LW00"/>
<evidence type="ECO:0000313" key="2">
    <source>
        <dbReference type="EMBL" id="EXX76881.1"/>
    </source>
</evidence>
<comment type="caution">
    <text evidence="2">The sequence shown here is derived from an EMBL/GenBank/DDBJ whole genome shotgun (WGS) entry which is preliminary data.</text>
</comment>
<gene>
    <name evidence="2" type="ORF">RirG_028890</name>
</gene>
<keyword evidence="3" id="KW-1185">Reference proteome</keyword>
<evidence type="ECO:0000256" key="1">
    <source>
        <dbReference type="SAM" id="MobiDB-lite"/>
    </source>
</evidence>
<protein>
    <submittedName>
        <fullName evidence="2">Uncharacterized protein</fullName>
    </submittedName>
</protein>
<name>A0A015LW00_RHIIW</name>
<proteinExistence type="predicted"/>
<dbReference type="HOGENOM" id="CLU_2499028_0_0_1"/>
<dbReference type="SMR" id="A0A015LW00"/>
<feature type="region of interest" description="Disordered" evidence="1">
    <location>
        <begin position="1"/>
        <end position="37"/>
    </location>
</feature>
<accession>A0A015LW00</accession>
<dbReference type="EMBL" id="JEMT01011790">
    <property type="protein sequence ID" value="EXX76881.1"/>
    <property type="molecule type" value="Genomic_DNA"/>
</dbReference>